<comment type="caution">
    <text evidence="7">The sequence shown here is derived from an EMBL/GenBank/DDBJ whole genome shotgun (WGS) entry which is preliminary data.</text>
</comment>
<dbReference type="Gene3D" id="3.90.180.10">
    <property type="entry name" value="Medium-chain alcohol dehydrogenases, catalytic domain"/>
    <property type="match status" value="1"/>
</dbReference>
<dbReference type="Pfam" id="PF08240">
    <property type="entry name" value="ADH_N"/>
    <property type="match status" value="1"/>
</dbReference>
<accession>A0A506XYP4</accession>
<dbReference type="SUPFAM" id="SSF51735">
    <property type="entry name" value="NAD(P)-binding Rossmann-fold domains"/>
    <property type="match status" value="1"/>
</dbReference>
<dbReference type="SUPFAM" id="SSF50129">
    <property type="entry name" value="GroES-like"/>
    <property type="match status" value="1"/>
</dbReference>
<dbReference type="GO" id="GO:0016491">
    <property type="term" value="F:oxidoreductase activity"/>
    <property type="evidence" value="ECO:0007669"/>
    <property type="project" value="UniProtKB-KW"/>
</dbReference>
<evidence type="ECO:0000313" key="7">
    <source>
        <dbReference type="EMBL" id="TPW74852.1"/>
    </source>
</evidence>
<dbReference type="Gene3D" id="3.40.50.720">
    <property type="entry name" value="NAD(P)-binding Rossmann-like Domain"/>
    <property type="match status" value="1"/>
</dbReference>
<dbReference type="Proteomes" id="UP000316252">
    <property type="component" value="Unassembled WGS sequence"/>
</dbReference>
<dbReference type="PANTHER" id="PTHR43401">
    <property type="entry name" value="L-THREONINE 3-DEHYDROGENASE"/>
    <property type="match status" value="1"/>
</dbReference>
<keyword evidence="3 5" id="KW-0862">Zinc</keyword>
<dbReference type="Pfam" id="PF00107">
    <property type="entry name" value="ADH_zinc_N"/>
    <property type="match status" value="1"/>
</dbReference>
<comment type="cofactor">
    <cofactor evidence="1 5">
        <name>Zn(2+)</name>
        <dbReference type="ChEBI" id="CHEBI:29105"/>
    </cofactor>
</comment>
<reference evidence="7 8" key="1">
    <citation type="submission" date="2019-06" db="EMBL/GenBank/DDBJ databases">
        <authorList>
            <person name="Li F."/>
        </authorList>
    </citation>
    <scope>NUCLEOTIDE SEQUENCE [LARGE SCALE GENOMIC DNA]</scope>
    <source>
        <strain evidence="7 8">10F1D-1</strain>
    </source>
</reference>
<dbReference type="InterPro" id="IPR013154">
    <property type="entry name" value="ADH-like_N"/>
</dbReference>
<dbReference type="EMBL" id="VHQG01000004">
    <property type="protein sequence ID" value="TPW74852.1"/>
    <property type="molecule type" value="Genomic_DNA"/>
</dbReference>
<keyword evidence="8" id="KW-1185">Reference proteome</keyword>
<proteinExistence type="inferred from homology"/>
<dbReference type="InterPro" id="IPR050129">
    <property type="entry name" value="Zn_alcohol_dh"/>
</dbReference>
<evidence type="ECO:0000259" key="6">
    <source>
        <dbReference type="SMART" id="SM00829"/>
    </source>
</evidence>
<evidence type="ECO:0000256" key="4">
    <source>
        <dbReference type="ARBA" id="ARBA00023002"/>
    </source>
</evidence>
<organism evidence="7 8">
    <name type="scientific">Schumannella soli</name>
    <dbReference type="NCBI Taxonomy" id="2590779"/>
    <lineage>
        <taxon>Bacteria</taxon>
        <taxon>Bacillati</taxon>
        <taxon>Actinomycetota</taxon>
        <taxon>Actinomycetes</taxon>
        <taxon>Micrococcales</taxon>
        <taxon>Microbacteriaceae</taxon>
        <taxon>Schumannella</taxon>
    </lineage>
</organism>
<comment type="similarity">
    <text evidence="5">Belongs to the zinc-containing alcohol dehydrogenase family.</text>
</comment>
<dbReference type="AlphaFoldDB" id="A0A506XYP4"/>
<dbReference type="InterPro" id="IPR013149">
    <property type="entry name" value="ADH-like_C"/>
</dbReference>
<keyword evidence="2 5" id="KW-0479">Metal-binding</keyword>
<dbReference type="PROSITE" id="PS00059">
    <property type="entry name" value="ADH_ZINC"/>
    <property type="match status" value="1"/>
</dbReference>
<dbReference type="SMART" id="SM00829">
    <property type="entry name" value="PKS_ER"/>
    <property type="match status" value="1"/>
</dbReference>
<dbReference type="InterPro" id="IPR036291">
    <property type="entry name" value="NAD(P)-bd_dom_sf"/>
</dbReference>
<name>A0A506XYP4_9MICO</name>
<dbReference type="PANTHER" id="PTHR43401:SF2">
    <property type="entry name" value="L-THREONINE 3-DEHYDROGENASE"/>
    <property type="match status" value="1"/>
</dbReference>
<dbReference type="OrthoDB" id="9797931at2"/>
<evidence type="ECO:0000256" key="2">
    <source>
        <dbReference type="ARBA" id="ARBA00022723"/>
    </source>
</evidence>
<keyword evidence="4" id="KW-0560">Oxidoreductase</keyword>
<evidence type="ECO:0000256" key="1">
    <source>
        <dbReference type="ARBA" id="ARBA00001947"/>
    </source>
</evidence>
<dbReference type="InterPro" id="IPR020843">
    <property type="entry name" value="ER"/>
</dbReference>
<evidence type="ECO:0000256" key="5">
    <source>
        <dbReference type="RuleBase" id="RU361277"/>
    </source>
</evidence>
<gene>
    <name evidence="7" type="ORF">FJ657_14885</name>
</gene>
<dbReference type="GO" id="GO:0008270">
    <property type="term" value="F:zinc ion binding"/>
    <property type="evidence" value="ECO:0007669"/>
    <property type="project" value="InterPro"/>
</dbReference>
<evidence type="ECO:0000256" key="3">
    <source>
        <dbReference type="ARBA" id="ARBA00022833"/>
    </source>
</evidence>
<evidence type="ECO:0000313" key="8">
    <source>
        <dbReference type="Proteomes" id="UP000316252"/>
    </source>
</evidence>
<feature type="domain" description="Enoyl reductase (ER)" evidence="6">
    <location>
        <begin position="14"/>
        <end position="344"/>
    </location>
</feature>
<protein>
    <submittedName>
        <fullName evidence="7">Zinc-binding dehydrogenase</fullName>
    </submittedName>
</protein>
<sequence>MKGEPMRALVKHDSSPGAVGVQDVAEPALQPGQVLIEIAFAAICGTDRQALDGSHDFGVVPRILGHEASGIVRALAPDVDRADLAIGTRVTVETDAVICGRCEYCRGEQYNRCPNRRGIGTTADGAIAELLAMPQRAVHPLPDEVGLLEGALTEPLAIAVHAVVEQSPSLAGQVVVVIGPGAIGQLCAQVARAAGATVVLVGRSRHADALRRGAAAGARTVDAESEDLAAVIHELTGGLGAHTVFECSGAPETVDESAQLLRRGGRLVLVAFFRGAPPVDLELVINRELEIVGSRGKRPSSYRTALRLMSEGQVDVGSLVTAVLPLEQWEAGLGRVGGGEKVVFRIAADADDQLALAQPRVSSRA</sequence>
<dbReference type="CDD" id="cd08258">
    <property type="entry name" value="Zn_ADH4"/>
    <property type="match status" value="1"/>
</dbReference>
<dbReference type="InterPro" id="IPR002328">
    <property type="entry name" value="ADH_Zn_CS"/>
</dbReference>
<dbReference type="InterPro" id="IPR011032">
    <property type="entry name" value="GroES-like_sf"/>
</dbReference>